<dbReference type="EMBL" id="CM055734">
    <property type="protein sequence ID" value="KAJ8009263.1"/>
    <property type="molecule type" value="Genomic_DNA"/>
</dbReference>
<organism evidence="1 2">
    <name type="scientific">Dallia pectoralis</name>
    <name type="common">Alaska blackfish</name>
    <dbReference type="NCBI Taxonomy" id="75939"/>
    <lineage>
        <taxon>Eukaryota</taxon>
        <taxon>Metazoa</taxon>
        <taxon>Chordata</taxon>
        <taxon>Craniata</taxon>
        <taxon>Vertebrata</taxon>
        <taxon>Euteleostomi</taxon>
        <taxon>Actinopterygii</taxon>
        <taxon>Neopterygii</taxon>
        <taxon>Teleostei</taxon>
        <taxon>Protacanthopterygii</taxon>
        <taxon>Esociformes</taxon>
        <taxon>Umbridae</taxon>
        <taxon>Dallia</taxon>
    </lineage>
</organism>
<evidence type="ECO:0000313" key="1">
    <source>
        <dbReference type="EMBL" id="KAJ8009263.1"/>
    </source>
</evidence>
<keyword evidence="2" id="KW-1185">Reference proteome</keyword>
<dbReference type="Proteomes" id="UP001157502">
    <property type="component" value="Chromosome 7"/>
</dbReference>
<sequence>MILERWERREGERGKLKMTRQGHALEIQMIRVSLVHLRPGCENSLRSQSSATCWQASAVVLSGLLSHHRYLLPLHTWFSLVITTPGVHYLIRGQSKFPVCWVVFVWKCSMLRVLYLTESH</sequence>
<protein>
    <submittedName>
        <fullName evidence="1">Uncharacterized protein</fullName>
    </submittedName>
</protein>
<proteinExistence type="predicted"/>
<reference evidence="1" key="1">
    <citation type="submission" date="2021-05" db="EMBL/GenBank/DDBJ databases">
        <authorList>
            <person name="Pan Q."/>
            <person name="Jouanno E."/>
            <person name="Zahm M."/>
            <person name="Klopp C."/>
            <person name="Cabau C."/>
            <person name="Louis A."/>
            <person name="Berthelot C."/>
            <person name="Parey E."/>
            <person name="Roest Crollius H."/>
            <person name="Montfort J."/>
            <person name="Robinson-Rechavi M."/>
            <person name="Bouchez O."/>
            <person name="Lampietro C."/>
            <person name="Lopez Roques C."/>
            <person name="Donnadieu C."/>
            <person name="Postlethwait J."/>
            <person name="Bobe J."/>
            <person name="Dillon D."/>
            <person name="Chandos A."/>
            <person name="von Hippel F."/>
            <person name="Guiguen Y."/>
        </authorList>
    </citation>
    <scope>NUCLEOTIDE SEQUENCE</scope>
    <source>
        <strain evidence="1">YG-Jan2019</strain>
    </source>
</reference>
<evidence type="ECO:0000313" key="2">
    <source>
        <dbReference type="Proteomes" id="UP001157502"/>
    </source>
</evidence>
<comment type="caution">
    <text evidence="1">The sequence shown here is derived from an EMBL/GenBank/DDBJ whole genome shotgun (WGS) entry which is preliminary data.</text>
</comment>
<gene>
    <name evidence="1" type="ORF">DPEC_G00087080</name>
</gene>
<name>A0ACC2H128_DALPE</name>
<accession>A0ACC2H128</accession>